<dbReference type="EMBL" id="NKUJ01000035">
    <property type="protein sequence ID" value="RMJ17239.1"/>
    <property type="molecule type" value="Genomic_DNA"/>
</dbReference>
<reference evidence="2 3" key="1">
    <citation type="submission" date="2017-06" db="EMBL/GenBank/DDBJ databases">
        <title>Comparative genomic analysis of Ambrosia Fusariam Clade fungi.</title>
        <authorList>
            <person name="Stajich J.E."/>
            <person name="Carrillo J."/>
            <person name="Kijimoto T."/>
            <person name="Eskalen A."/>
            <person name="O'Donnell K."/>
            <person name="Kasson M."/>
        </authorList>
    </citation>
    <scope>NUCLEOTIDE SEQUENCE [LARGE SCALE GENOMIC DNA]</scope>
    <source>
        <strain evidence="2">UCR3666</strain>
    </source>
</reference>
<feature type="region of interest" description="Disordered" evidence="1">
    <location>
        <begin position="217"/>
        <end position="236"/>
    </location>
</feature>
<evidence type="ECO:0000313" key="3">
    <source>
        <dbReference type="Proteomes" id="UP000277212"/>
    </source>
</evidence>
<sequence>MATDMNNSQNPSAPPSEAQRPKKQHMMIKVAPPISLPQTLTAYCGPEEPSSKFYLGDSSNRKMFAVTTHGGLTGDRKSIRVYTGPSTDDPLLSEAIPEDESRLIRTPETEDIPEAYRPNPPCRWKKTPKANVSERRYPYEYKLYPEQTGERSSPEEESPLSGDHTVTKEEAEPIAVVSWKRLGHKTEPFKFRFLIPERGSYVEDKWRPNALLSGLSRWSRRGGSLPPETASPSHAP</sequence>
<proteinExistence type="predicted"/>
<evidence type="ECO:0000256" key="1">
    <source>
        <dbReference type="SAM" id="MobiDB-lite"/>
    </source>
</evidence>
<comment type="caution">
    <text evidence="2">The sequence shown here is derived from an EMBL/GenBank/DDBJ whole genome shotgun (WGS) entry which is preliminary data.</text>
</comment>
<feature type="compositionally biased region" description="Polar residues" evidence="1">
    <location>
        <begin position="1"/>
        <end position="11"/>
    </location>
</feature>
<organism evidence="2 3">
    <name type="scientific">Fusarium kuroshium</name>
    <dbReference type="NCBI Taxonomy" id="2010991"/>
    <lineage>
        <taxon>Eukaryota</taxon>
        <taxon>Fungi</taxon>
        <taxon>Dikarya</taxon>
        <taxon>Ascomycota</taxon>
        <taxon>Pezizomycotina</taxon>
        <taxon>Sordariomycetes</taxon>
        <taxon>Hypocreomycetidae</taxon>
        <taxon>Hypocreales</taxon>
        <taxon>Nectriaceae</taxon>
        <taxon>Fusarium</taxon>
        <taxon>Fusarium solani species complex</taxon>
    </lineage>
</organism>
<feature type="compositionally biased region" description="Basic and acidic residues" evidence="1">
    <location>
        <begin position="99"/>
        <end position="108"/>
    </location>
</feature>
<gene>
    <name evidence="2" type="ORF">CDV36_003048</name>
</gene>
<dbReference type="AlphaFoldDB" id="A0A3M2SI49"/>
<dbReference type="OrthoDB" id="5073671at2759"/>
<dbReference type="Proteomes" id="UP000277212">
    <property type="component" value="Unassembled WGS sequence"/>
</dbReference>
<name>A0A3M2SI49_9HYPO</name>
<dbReference type="STRING" id="2010991.A0A3M2SI49"/>
<evidence type="ECO:0000313" key="2">
    <source>
        <dbReference type="EMBL" id="RMJ17239.1"/>
    </source>
</evidence>
<accession>A0A3M2SI49</accession>
<feature type="region of interest" description="Disordered" evidence="1">
    <location>
        <begin position="70"/>
        <end position="171"/>
    </location>
</feature>
<protein>
    <submittedName>
        <fullName evidence="2">Uncharacterized protein</fullName>
    </submittedName>
</protein>
<feature type="region of interest" description="Disordered" evidence="1">
    <location>
        <begin position="1"/>
        <end position="25"/>
    </location>
</feature>
<keyword evidence="3" id="KW-1185">Reference proteome</keyword>